<dbReference type="InterPro" id="IPR001647">
    <property type="entry name" value="HTH_TetR"/>
</dbReference>
<dbReference type="SUPFAM" id="SSF48498">
    <property type="entry name" value="Tetracyclin repressor-like, C-terminal domain"/>
    <property type="match status" value="1"/>
</dbReference>
<dbReference type="InterPro" id="IPR023772">
    <property type="entry name" value="DNA-bd_HTH_TetR-type_CS"/>
</dbReference>
<dbReference type="Gene3D" id="1.10.10.60">
    <property type="entry name" value="Homeodomain-like"/>
    <property type="match status" value="1"/>
</dbReference>
<dbReference type="Pfam" id="PF00440">
    <property type="entry name" value="TetR_N"/>
    <property type="match status" value="1"/>
</dbReference>
<dbReference type="Proteomes" id="UP000093514">
    <property type="component" value="Unassembled WGS sequence"/>
</dbReference>
<dbReference type="PROSITE" id="PS01081">
    <property type="entry name" value="HTH_TETR_1"/>
    <property type="match status" value="1"/>
</dbReference>
<reference evidence="7" key="1">
    <citation type="submission" date="2016-07" db="EMBL/GenBank/DDBJ databases">
        <authorList>
            <person name="Florea S."/>
            <person name="Webb J.S."/>
            <person name="Jaromczyk J."/>
            <person name="Schardl C.L."/>
        </authorList>
    </citation>
    <scope>NUCLEOTIDE SEQUENCE [LARGE SCALE GENOMIC DNA]</scope>
    <source>
        <strain evidence="7">Z6</strain>
    </source>
</reference>
<dbReference type="GO" id="GO:0003677">
    <property type="term" value="F:DNA binding"/>
    <property type="evidence" value="ECO:0007669"/>
    <property type="project" value="UniProtKB-UniRule"/>
</dbReference>
<accession>A0A1C0AAK3</accession>
<feature type="domain" description="HTH tetR-type" evidence="5">
    <location>
        <begin position="4"/>
        <end position="64"/>
    </location>
</feature>
<evidence type="ECO:0000313" key="6">
    <source>
        <dbReference type="EMBL" id="OCL27311.1"/>
    </source>
</evidence>
<evidence type="ECO:0000256" key="4">
    <source>
        <dbReference type="PROSITE-ProRule" id="PRU00335"/>
    </source>
</evidence>
<dbReference type="PRINTS" id="PR00455">
    <property type="entry name" value="HTHTETR"/>
</dbReference>
<evidence type="ECO:0000256" key="1">
    <source>
        <dbReference type="ARBA" id="ARBA00023015"/>
    </source>
</evidence>
<comment type="caution">
    <text evidence="6">The sequence shown here is derived from an EMBL/GenBank/DDBJ whole genome shotgun (WGS) entry which is preliminary data.</text>
</comment>
<keyword evidence="2 4" id="KW-0238">DNA-binding</keyword>
<dbReference type="InterPro" id="IPR036271">
    <property type="entry name" value="Tet_transcr_reg_TetR-rel_C_sf"/>
</dbReference>
<dbReference type="AlphaFoldDB" id="A0A1C0AAK3"/>
<proteinExistence type="predicted"/>
<dbReference type="InterPro" id="IPR009057">
    <property type="entry name" value="Homeodomain-like_sf"/>
</dbReference>
<protein>
    <recommendedName>
        <fullName evidence="5">HTH tetR-type domain-containing protein</fullName>
    </recommendedName>
</protein>
<sequence>MGDISKKDRIITAALKLFSENGYHKTTVSQIANQAEVAKGTVYWYFDSKKELFQAIILTGIQRLASKIENRIKEEDDIIEKIKLIVMIYLEFFDKGRQYFRMFQEGMLAVIDDNFKNKLMDFRTKQAEFIAKIIEQGKKEEKIRLDVDSKDMAYLLLTMLTSFNSHLHYDNDFNIISKKDTIINIFLQGISR</sequence>
<dbReference type="RefSeq" id="WP_068717063.1">
    <property type="nucleotide sequence ID" value="NZ_LWDV01000008.1"/>
</dbReference>
<dbReference type="Gene3D" id="1.10.357.10">
    <property type="entry name" value="Tetracycline Repressor, domain 2"/>
    <property type="match status" value="1"/>
</dbReference>
<name>A0A1C0AAK3_9FIRM</name>
<dbReference type="PROSITE" id="PS50977">
    <property type="entry name" value="HTH_TETR_2"/>
    <property type="match status" value="1"/>
</dbReference>
<evidence type="ECO:0000259" key="5">
    <source>
        <dbReference type="PROSITE" id="PS50977"/>
    </source>
</evidence>
<evidence type="ECO:0000256" key="2">
    <source>
        <dbReference type="ARBA" id="ARBA00023125"/>
    </source>
</evidence>
<gene>
    <name evidence="6" type="ORF">U472_07565</name>
</gene>
<dbReference type="PANTHER" id="PTHR43479:SF11">
    <property type="entry name" value="ACREF_ENVCD OPERON REPRESSOR-RELATED"/>
    <property type="match status" value="1"/>
</dbReference>
<dbReference type="InterPro" id="IPR050624">
    <property type="entry name" value="HTH-type_Tx_Regulator"/>
</dbReference>
<evidence type="ECO:0000256" key="3">
    <source>
        <dbReference type="ARBA" id="ARBA00023163"/>
    </source>
</evidence>
<dbReference type="EMBL" id="LWDV01000008">
    <property type="protein sequence ID" value="OCL27311.1"/>
    <property type="molecule type" value="Genomic_DNA"/>
</dbReference>
<keyword evidence="3" id="KW-0804">Transcription</keyword>
<dbReference type="GO" id="GO:0045892">
    <property type="term" value="P:negative regulation of DNA-templated transcription"/>
    <property type="evidence" value="ECO:0007669"/>
    <property type="project" value="UniProtKB-ARBA"/>
</dbReference>
<feature type="DNA-binding region" description="H-T-H motif" evidence="4">
    <location>
        <begin position="27"/>
        <end position="46"/>
    </location>
</feature>
<reference evidence="6 7" key="2">
    <citation type="submission" date="2016-08" db="EMBL/GenBank/DDBJ databases">
        <title>Orenia metallireducens sp. nov. strain Z6, a Novel Metal-reducing Firmicute from the Deep Subsurface.</title>
        <authorList>
            <person name="Maxim B.I."/>
            <person name="Kenneth K."/>
            <person name="Flynn T.M."/>
            <person name="Oloughlin E.J."/>
            <person name="Locke R.A."/>
            <person name="Weber J.R."/>
            <person name="Egan S.M."/>
            <person name="Mackie R.I."/>
            <person name="Cann I.K."/>
        </authorList>
    </citation>
    <scope>NUCLEOTIDE SEQUENCE [LARGE SCALE GENOMIC DNA]</scope>
    <source>
        <strain evidence="6 7">Z6</strain>
    </source>
</reference>
<dbReference type="FunFam" id="1.10.10.60:FF:000141">
    <property type="entry name" value="TetR family transcriptional regulator"/>
    <property type="match status" value="1"/>
</dbReference>
<evidence type="ECO:0000313" key="7">
    <source>
        <dbReference type="Proteomes" id="UP000093514"/>
    </source>
</evidence>
<keyword evidence="7" id="KW-1185">Reference proteome</keyword>
<dbReference type="PANTHER" id="PTHR43479">
    <property type="entry name" value="ACREF/ENVCD OPERON REPRESSOR-RELATED"/>
    <property type="match status" value="1"/>
</dbReference>
<organism evidence="6 7">
    <name type="scientific">Orenia metallireducens</name>
    <dbReference type="NCBI Taxonomy" id="1413210"/>
    <lineage>
        <taxon>Bacteria</taxon>
        <taxon>Bacillati</taxon>
        <taxon>Bacillota</taxon>
        <taxon>Clostridia</taxon>
        <taxon>Halanaerobiales</taxon>
        <taxon>Halobacteroidaceae</taxon>
        <taxon>Orenia</taxon>
    </lineage>
</organism>
<dbReference type="SUPFAM" id="SSF46689">
    <property type="entry name" value="Homeodomain-like"/>
    <property type="match status" value="1"/>
</dbReference>
<keyword evidence="1" id="KW-0805">Transcription regulation</keyword>